<dbReference type="InterPro" id="IPR011990">
    <property type="entry name" value="TPR-like_helical_dom_sf"/>
</dbReference>
<evidence type="ECO:0000259" key="2">
    <source>
        <dbReference type="Pfam" id="PF12770"/>
    </source>
</evidence>
<keyword evidence="4" id="KW-1185">Reference proteome</keyword>
<feature type="repeat" description="TPR" evidence="1">
    <location>
        <begin position="130"/>
        <end position="163"/>
    </location>
</feature>
<dbReference type="Pfam" id="PF12770">
    <property type="entry name" value="CHAT"/>
    <property type="match status" value="1"/>
</dbReference>
<evidence type="ECO:0000256" key="1">
    <source>
        <dbReference type="PROSITE-ProRule" id="PRU00339"/>
    </source>
</evidence>
<dbReference type="Pfam" id="PF13424">
    <property type="entry name" value="TPR_12"/>
    <property type="match status" value="2"/>
</dbReference>
<protein>
    <recommendedName>
        <fullName evidence="2">CHAT domain-containing protein</fullName>
    </recommendedName>
</protein>
<dbReference type="PROSITE" id="PS50293">
    <property type="entry name" value="TPR_REGION"/>
    <property type="match status" value="1"/>
</dbReference>
<comment type="caution">
    <text evidence="3">The sequence shown here is derived from an EMBL/GenBank/DDBJ whole genome shotgun (WGS) entry which is preliminary data.</text>
</comment>
<dbReference type="PANTHER" id="PTHR10098:SF108">
    <property type="entry name" value="TETRATRICOPEPTIDE REPEAT PROTEIN 28"/>
    <property type="match status" value="1"/>
</dbReference>
<dbReference type="SUPFAM" id="SSF48452">
    <property type="entry name" value="TPR-like"/>
    <property type="match status" value="2"/>
</dbReference>
<feature type="repeat" description="TPR" evidence="1">
    <location>
        <begin position="49"/>
        <end position="82"/>
    </location>
</feature>
<accession>A0ABN8RBK6</accession>
<sequence length="704" mass="80168">EVGNKEEEADCCRRLGNLFQDTGKHGIAEEYVQRSLAISKASGNIPEEIAHYATLGNVYFHIGEYSKAEEYLERAIEESKKNGYREVEGAACGILGKVLFRFRGDYLKAKEYHENSLKISKELGLRREEAVDFGNLGNVYCFIGEYDKAEESHSKALAIRKETGDKKGEATDYGNLGMVFLYLKEFGKAKEYFKKALLLSEKSGFCEVELNAHCNLTTLMLFEGDVNGARSHLFSTVSKLEYIRSFLRDNDKFKLSFTDRHASCFLVLSALYCENGSRNEALSVVELGRARALSDLMATRYCLEKQRSVSSQTWIEIGKIMEKERNCTCLYISYHRQHLFLWILKAEKPILFRQVDINDFFSEKGRNVEVLDLFANETFRKLHILPEDEQCEDRSWFLLNDDDSKPKSSREHDTPDFRLMNKKRTSNGIPLLLIIADHDHRSFPFSALVDENEKYVSETFRIRIVPSLTTLKLTQDCSVDYHSQTGALVVGDPVVGEVCYNGKVYTPGRLPFAREEAEMIGRLLGAHTLLGEEAMKEAVLQRRSSVSLIHFAAHGNNERGEIVLAPAPFMNRTPQEEDYLLTMSDISRVRLRAKLVVLSCCHSARGQIRAEGVVGIARAFLGSGARSVLVTLWAIEDKATKQFMSHFYGHLIRGESASESLHQAMRWMRENGFSEVRQWAPFMLIGDNVSFDFRKKRYALENDT</sequence>
<dbReference type="InterPro" id="IPR024983">
    <property type="entry name" value="CHAT_dom"/>
</dbReference>
<organism evidence="3 4">
    <name type="scientific">Porites evermanni</name>
    <dbReference type="NCBI Taxonomy" id="104178"/>
    <lineage>
        <taxon>Eukaryota</taxon>
        <taxon>Metazoa</taxon>
        <taxon>Cnidaria</taxon>
        <taxon>Anthozoa</taxon>
        <taxon>Hexacorallia</taxon>
        <taxon>Scleractinia</taxon>
        <taxon>Fungiina</taxon>
        <taxon>Poritidae</taxon>
        <taxon>Porites</taxon>
    </lineage>
</organism>
<evidence type="ECO:0000313" key="3">
    <source>
        <dbReference type="EMBL" id="CAH3176188.1"/>
    </source>
</evidence>
<dbReference type="Gene3D" id="1.25.40.10">
    <property type="entry name" value="Tetratricopeptide repeat domain"/>
    <property type="match status" value="2"/>
</dbReference>
<dbReference type="InterPro" id="IPR019734">
    <property type="entry name" value="TPR_rpt"/>
</dbReference>
<dbReference type="SMART" id="SM00028">
    <property type="entry name" value="TPR"/>
    <property type="match status" value="5"/>
</dbReference>
<dbReference type="Proteomes" id="UP001159427">
    <property type="component" value="Unassembled WGS sequence"/>
</dbReference>
<name>A0ABN8RBK6_9CNID</name>
<feature type="domain" description="CHAT" evidence="2">
    <location>
        <begin position="425"/>
        <end position="687"/>
    </location>
</feature>
<proteinExistence type="predicted"/>
<reference evidence="3 4" key="1">
    <citation type="submission" date="2022-05" db="EMBL/GenBank/DDBJ databases">
        <authorList>
            <consortium name="Genoscope - CEA"/>
            <person name="William W."/>
        </authorList>
    </citation>
    <scope>NUCLEOTIDE SEQUENCE [LARGE SCALE GENOMIC DNA]</scope>
</reference>
<evidence type="ECO:0000313" key="4">
    <source>
        <dbReference type="Proteomes" id="UP001159427"/>
    </source>
</evidence>
<feature type="repeat" description="TPR" evidence="1">
    <location>
        <begin position="170"/>
        <end position="203"/>
    </location>
</feature>
<feature type="non-terminal residue" evidence="3">
    <location>
        <position position="1"/>
    </location>
</feature>
<dbReference type="PROSITE" id="PS50005">
    <property type="entry name" value="TPR"/>
    <property type="match status" value="3"/>
</dbReference>
<dbReference type="EMBL" id="CALNXI010001746">
    <property type="protein sequence ID" value="CAH3176188.1"/>
    <property type="molecule type" value="Genomic_DNA"/>
</dbReference>
<gene>
    <name evidence="3" type="ORF">PEVE_00010534</name>
</gene>
<dbReference type="PANTHER" id="PTHR10098">
    <property type="entry name" value="RAPSYN-RELATED"/>
    <property type="match status" value="1"/>
</dbReference>
<keyword evidence="1" id="KW-0802">TPR repeat</keyword>